<reference evidence="1 2" key="1">
    <citation type="journal article" date="2021" name="BMC Biol.">
        <title>Horizontally acquired antibacterial genes associated with adaptive radiation of ladybird beetles.</title>
        <authorList>
            <person name="Li H.S."/>
            <person name="Tang X.F."/>
            <person name="Huang Y.H."/>
            <person name="Xu Z.Y."/>
            <person name="Chen M.L."/>
            <person name="Du X.Y."/>
            <person name="Qiu B.Y."/>
            <person name="Chen P.T."/>
            <person name="Zhang W."/>
            <person name="Slipinski A."/>
            <person name="Escalona H.E."/>
            <person name="Waterhouse R.M."/>
            <person name="Zwick A."/>
            <person name="Pang H."/>
        </authorList>
    </citation>
    <scope>NUCLEOTIDE SEQUENCE [LARGE SCALE GENOMIC DNA]</scope>
    <source>
        <strain evidence="1">SYSU2018</strain>
    </source>
</reference>
<gene>
    <name evidence="1" type="ORF">HHI36_003987</name>
</gene>
<protein>
    <submittedName>
        <fullName evidence="1">Uncharacterized protein</fullName>
    </submittedName>
</protein>
<organism evidence="1 2">
    <name type="scientific">Cryptolaemus montrouzieri</name>
    <dbReference type="NCBI Taxonomy" id="559131"/>
    <lineage>
        <taxon>Eukaryota</taxon>
        <taxon>Metazoa</taxon>
        <taxon>Ecdysozoa</taxon>
        <taxon>Arthropoda</taxon>
        <taxon>Hexapoda</taxon>
        <taxon>Insecta</taxon>
        <taxon>Pterygota</taxon>
        <taxon>Neoptera</taxon>
        <taxon>Endopterygota</taxon>
        <taxon>Coleoptera</taxon>
        <taxon>Polyphaga</taxon>
        <taxon>Cucujiformia</taxon>
        <taxon>Coccinelloidea</taxon>
        <taxon>Coccinellidae</taxon>
        <taxon>Scymninae</taxon>
        <taxon>Scymnini</taxon>
        <taxon>Cryptolaemus</taxon>
    </lineage>
</organism>
<dbReference type="EMBL" id="JABFTP020000144">
    <property type="protein sequence ID" value="KAL3280752.1"/>
    <property type="molecule type" value="Genomic_DNA"/>
</dbReference>
<comment type="caution">
    <text evidence="1">The sequence shown here is derived from an EMBL/GenBank/DDBJ whole genome shotgun (WGS) entry which is preliminary data.</text>
</comment>
<name>A0ABD2NQN3_9CUCU</name>
<dbReference type="Proteomes" id="UP001516400">
    <property type="component" value="Unassembled WGS sequence"/>
</dbReference>
<accession>A0ABD2NQN3</accession>
<keyword evidence="2" id="KW-1185">Reference proteome</keyword>
<evidence type="ECO:0000313" key="2">
    <source>
        <dbReference type="Proteomes" id="UP001516400"/>
    </source>
</evidence>
<sequence length="133" mass="15043">MRNGDKEMVWNIGSGTFFSHSEELESGLHSLSIQRLDALLYTSSNGGTMPVLNIPELSECKSGIGILRFGYCFFEPTLEVICNISSWRRNYCGNINMVRHRLENLTIDSVGSPAIGFSNRHNFMLCTRFSRWG</sequence>
<dbReference type="AlphaFoldDB" id="A0ABD2NQN3"/>
<evidence type="ECO:0000313" key="1">
    <source>
        <dbReference type="EMBL" id="KAL3280752.1"/>
    </source>
</evidence>
<proteinExistence type="predicted"/>